<dbReference type="Gene3D" id="3.40.50.300">
    <property type="entry name" value="P-loop containing nucleotide triphosphate hydrolases"/>
    <property type="match status" value="2"/>
</dbReference>
<protein>
    <submittedName>
        <fullName evidence="10">Uncharacterized protein</fullName>
    </submittedName>
</protein>
<feature type="domain" description="(+)RNA virus helicase C-terminal" evidence="9">
    <location>
        <begin position="734"/>
        <end position="1021"/>
    </location>
</feature>
<dbReference type="SUPFAM" id="SSF52949">
    <property type="entry name" value="Macro domain-like"/>
    <property type="match status" value="1"/>
</dbReference>
<feature type="compositionally biased region" description="Basic and acidic residues" evidence="7">
    <location>
        <begin position="437"/>
        <end position="466"/>
    </location>
</feature>
<dbReference type="PROSITE" id="PS51657">
    <property type="entry name" value="PSRV_HELICASE"/>
    <property type="match status" value="1"/>
</dbReference>
<reference evidence="10" key="1">
    <citation type="submission" date="2022-11" db="EMBL/GenBank/DDBJ databases">
        <title>Viral composition of fish in Lhasa River revealed by metagenomics.</title>
        <authorList>
            <person name="Xi Y."/>
            <person name="Zhang W."/>
        </authorList>
    </citation>
    <scope>NUCLEOTIDE SEQUENCE</scope>
    <source>
        <strain evidence="10">Fi100hepe1</strain>
    </source>
</reference>
<dbReference type="InterPro" id="IPR043472">
    <property type="entry name" value="Macro_dom-like"/>
</dbReference>
<dbReference type="GO" id="GO:0008234">
    <property type="term" value="F:cysteine-type peptidase activity"/>
    <property type="evidence" value="ECO:0007669"/>
    <property type="project" value="UniProtKB-KW"/>
</dbReference>
<evidence type="ECO:0000256" key="3">
    <source>
        <dbReference type="ARBA" id="ARBA00022806"/>
    </source>
</evidence>
<keyword evidence="3" id="KW-0067">ATP-binding</keyword>
<evidence type="ECO:0000259" key="9">
    <source>
        <dbReference type="PROSITE" id="PS51657"/>
    </source>
</evidence>
<dbReference type="GO" id="GO:0046872">
    <property type="term" value="F:metal ion binding"/>
    <property type="evidence" value="ECO:0007669"/>
    <property type="project" value="UniProtKB-KW"/>
</dbReference>
<sequence length="1021" mass="110150">MHNQFKSRVADDKANDWEHTAAAASANAAVPLPGILHPAAAREANSAFSLNFYPDFTSRVAVLPTPVDGTVVVADCRLLNGCYPIPERVIVLPGNATQNRLWAMQHVQHANLGIHAQNILNGVVTLMPDKGIVTFVCCEPTLAPKDERVFVVVGPNAAVSKTEINTAAYNADAGRIRLGSAEFRCPTWISTASCVSFESGVGKLKKSKMFGLACLWSTGYFVAKVIVEAQCLQAELPGIDRVLLPNFVNTKNKLRMAVPSTFWRRCLSYQLANPGLSPGSLVAYVRSQCGLIRLGREVQQEEIVLTDMSLAHLCVALAVFGARSTYAMKHATEKAIERLVDERNVCCFFQIIKAFRPWVNPRDFYAAALSEIEVDDLNVICGDSHIVQERPMLLANLTVAGFVPPPPPPQPEIPEVPVLPVDPEFQAALDKAMGKTGEVEGVKQPDDGTKEADRELAKTPDKEHVKTPTASVASEESLPPPAQIGAEGGSLPLFGSYKAMTLSEGGSVAGFTDRDSDSVRSSVSSTRLRRKKDKRYERTFTKFKGNCIVAGDMFQWGKYGPLVNAANKDLVKGGGVCKQFYESFKLDTWKPAPIKPGEAALDPNGNVHAVAPNTHRKEPLSLLVNAYQNAHKLGGRVFPLLGAGIYGCPVEASVMAFMTLDEGILVVPAGHPFWNRQHTEAERRGIVHGSSLEMPVGAKRAAPQPKGDSSIPFATSGILQFTTEQHGTILAALTGTTGHFAALDKEAADKLPEPGHECPMAYWQGAPGTGKTYGAKQILDKKRTLVVAPTRRLVAEWKDAGFTSRTPIDAIAHPVLRDVLVVDEASLMCGCYVGALAASSKAKATLLLGDHLQVASVDFTKTKVHRGCKSAAELIQPTRKMMQTHRCPQDITKLLRRNGYPDISSTSMVVNSVINAAAPADVQVVRICGEQATKAAHGADFTAHEAQGATFQRVELILGPGDITLFSRSPGHFRVAISRHTKELYVRDPTGQGTITLGLSAIQLAALQDNAPYPDTLGRDK</sequence>
<dbReference type="Gene3D" id="3.40.220.10">
    <property type="entry name" value="Leucine Aminopeptidase, subunit E, domain 1"/>
    <property type="match status" value="1"/>
</dbReference>
<organism evidence="10">
    <name type="scientific">Fish-associated hepevirus</name>
    <dbReference type="NCBI Taxonomy" id="3003971"/>
    <lineage>
        <taxon>Viruses</taxon>
        <taxon>Riboviria</taxon>
        <taxon>Orthornavirae</taxon>
        <taxon>Kitrinoviricota</taxon>
        <taxon>Alsuviricetes</taxon>
        <taxon>Hepelivirales</taxon>
        <taxon>Hepeviridae</taxon>
        <taxon>Hepevirus</taxon>
    </lineage>
</organism>
<feature type="domain" description="Macro" evidence="8">
    <location>
        <begin position="533"/>
        <end position="682"/>
    </location>
</feature>
<dbReference type="InterPro" id="IPR027417">
    <property type="entry name" value="P-loop_NTPase"/>
</dbReference>
<name>A0A9E9FYD9_9VIRU</name>
<dbReference type="PROSITE" id="PS51154">
    <property type="entry name" value="MACRO"/>
    <property type="match status" value="1"/>
</dbReference>
<dbReference type="GO" id="GO:0006508">
    <property type="term" value="P:proteolysis"/>
    <property type="evidence" value="ECO:0007669"/>
    <property type="project" value="UniProtKB-KW"/>
</dbReference>
<proteinExistence type="predicted"/>
<keyword evidence="4" id="KW-0378">Hydrolase</keyword>
<dbReference type="EMBL" id="OP933684">
    <property type="protein sequence ID" value="WAQ80608.1"/>
    <property type="molecule type" value="Genomic_RNA"/>
</dbReference>
<evidence type="ECO:0000256" key="5">
    <source>
        <dbReference type="ARBA" id="ARBA00022833"/>
    </source>
</evidence>
<keyword evidence="3" id="KW-0547">Nucleotide-binding</keyword>
<keyword evidence="1" id="KW-0645">Protease</keyword>
<evidence type="ECO:0000256" key="4">
    <source>
        <dbReference type="ARBA" id="ARBA00022807"/>
    </source>
</evidence>
<dbReference type="Pfam" id="PF01661">
    <property type="entry name" value="Macro"/>
    <property type="match status" value="1"/>
</dbReference>
<evidence type="ECO:0000256" key="7">
    <source>
        <dbReference type="SAM" id="MobiDB-lite"/>
    </source>
</evidence>
<accession>A0A9E9FYD9</accession>
<dbReference type="GO" id="GO:0004386">
    <property type="term" value="F:helicase activity"/>
    <property type="evidence" value="ECO:0007669"/>
    <property type="project" value="UniProtKB-KW"/>
</dbReference>
<dbReference type="CDD" id="cd18809">
    <property type="entry name" value="SF1_C_RecD"/>
    <property type="match status" value="1"/>
</dbReference>
<evidence type="ECO:0000259" key="8">
    <source>
        <dbReference type="PROSITE" id="PS51154"/>
    </source>
</evidence>
<dbReference type="SUPFAM" id="SSF52540">
    <property type="entry name" value="P-loop containing nucleoside triphosphate hydrolases"/>
    <property type="match status" value="1"/>
</dbReference>
<keyword evidence="3" id="KW-0347">Helicase</keyword>
<evidence type="ECO:0000313" key="10">
    <source>
        <dbReference type="EMBL" id="WAQ80608.1"/>
    </source>
</evidence>
<dbReference type="Pfam" id="PF01443">
    <property type="entry name" value="Viral_helicase1"/>
    <property type="match status" value="1"/>
</dbReference>
<evidence type="ECO:0000256" key="2">
    <source>
        <dbReference type="ARBA" id="ARBA00022723"/>
    </source>
</evidence>
<evidence type="ECO:0000256" key="6">
    <source>
        <dbReference type="ARBA" id="ARBA00022953"/>
    </source>
</evidence>
<dbReference type="SMART" id="SM00506">
    <property type="entry name" value="A1pp"/>
    <property type="match status" value="1"/>
</dbReference>
<dbReference type="GO" id="GO:0005524">
    <property type="term" value="F:ATP binding"/>
    <property type="evidence" value="ECO:0007669"/>
    <property type="project" value="InterPro"/>
</dbReference>
<keyword evidence="6" id="KW-0693">Viral RNA replication</keyword>
<keyword evidence="5" id="KW-0862">Zinc</keyword>
<dbReference type="InterPro" id="IPR027351">
    <property type="entry name" value="(+)RNA_virus_helicase_core_dom"/>
</dbReference>
<dbReference type="InterPro" id="IPR002589">
    <property type="entry name" value="Macro_dom"/>
</dbReference>
<keyword evidence="2" id="KW-0479">Metal-binding</keyword>
<feature type="region of interest" description="Disordered" evidence="7">
    <location>
        <begin position="435"/>
        <end position="486"/>
    </location>
</feature>
<keyword evidence="4" id="KW-0788">Thiol protease</keyword>
<evidence type="ECO:0000256" key="1">
    <source>
        <dbReference type="ARBA" id="ARBA00022670"/>
    </source>
</evidence>